<dbReference type="InterPro" id="IPR036249">
    <property type="entry name" value="Thioredoxin-like_sf"/>
</dbReference>
<dbReference type="Proteomes" id="UP000289775">
    <property type="component" value="Unassembled WGS sequence"/>
</dbReference>
<dbReference type="OrthoDB" id="981626at2"/>
<evidence type="ECO:0000259" key="3">
    <source>
        <dbReference type="PROSITE" id="PS51352"/>
    </source>
</evidence>
<name>A0A444WCA8_9FLAO</name>
<proteinExistence type="predicted"/>
<reference evidence="4 5" key="1">
    <citation type="submission" date="2014-12" db="EMBL/GenBank/DDBJ databases">
        <title>Genome sequence of Flavobacterium beibuense RSKm HC5.</title>
        <authorList>
            <person name="Kim J.F."/>
            <person name="Song J.Y."/>
            <person name="Kwak M.-J."/>
            <person name="Lee S.-W."/>
        </authorList>
    </citation>
    <scope>NUCLEOTIDE SEQUENCE [LARGE SCALE GENOMIC DNA]</scope>
    <source>
        <strain evidence="4 5">RSKm HC5</strain>
    </source>
</reference>
<evidence type="ECO:0000256" key="1">
    <source>
        <dbReference type="ARBA" id="ARBA00022729"/>
    </source>
</evidence>
<dbReference type="InterPro" id="IPR013766">
    <property type="entry name" value="Thioredoxin_domain"/>
</dbReference>
<dbReference type="InterPro" id="IPR051099">
    <property type="entry name" value="AGR/TXD"/>
</dbReference>
<dbReference type="Pfam" id="PF13899">
    <property type="entry name" value="Thioredoxin_7"/>
    <property type="match status" value="1"/>
</dbReference>
<dbReference type="EMBL" id="JUIW01000005">
    <property type="protein sequence ID" value="RYJ43384.1"/>
    <property type="molecule type" value="Genomic_DNA"/>
</dbReference>
<feature type="domain" description="Thioredoxin" evidence="3">
    <location>
        <begin position="6"/>
        <end position="149"/>
    </location>
</feature>
<dbReference type="Gene3D" id="3.40.30.10">
    <property type="entry name" value="Glutaredoxin"/>
    <property type="match status" value="1"/>
</dbReference>
<gene>
    <name evidence="4" type="ORF">NU09_1722</name>
</gene>
<organism evidence="4 5">
    <name type="scientific">Flavobacterium beibuense</name>
    <dbReference type="NCBI Taxonomy" id="657326"/>
    <lineage>
        <taxon>Bacteria</taxon>
        <taxon>Pseudomonadati</taxon>
        <taxon>Bacteroidota</taxon>
        <taxon>Flavobacteriia</taxon>
        <taxon>Flavobacteriales</taxon>
        <taxon>Flavobacteriaceae</taxon>
        <taxon>Flavobacterium</taxon>
    </lineage>
</organism>
<dbReference type="AlphaFoldDB" id="A0A444WCA8"/>
<comment type="caution">
    <text evidence="4">The sequence shown here is derived from an EMBL/GenBank/DDBJ whole genome shotgun (WGS) entry which is preliminary data.</text>
</comment>
<evidence type="ECO:0000256" key="2">
    <source>
        <dbReference type="SAM" id="SignalP"/>
    </source>
</evidence>
<feature type="signal peptide" evidence="2">
    <location>
        <begin position="1"/>
        <end position="19"/>
    </location>
</feature>
<dbReference type="SUPFAM" id="SSF52833">
    <property type="entry name" value="Thioredoxin-like"/>
    <property type="match status" value="1"/>
</dbReference>
<evidence type="ECO:0000313" key="5">
    <source>
        <dbReference type="Proteomes" id="UP000289775"/>
    </source>
</evidence>
<keyword evidence="1 2" id="KW-0732">Signal</keyword>
<feature type="chain" id="PRO_5019485257" evidence="2">
    <location>
        <begin position="20"/>
        <end position="160"/>
    </location>
</feature>
<protein>
    <submittedName>
        <fullName evidence="4">Thioredoxin family protein</fullName>
    </submittedName>
</protein>
<dbReference type="PANTHER" id="PTHR15337">
    <property type="entry name" value="ANTERIOR GRADIENT PROTEIN-RELATED"/>
    <property type="match status" value="1"/>
</dbReference>
<evidence type="ECO:0000313" key="4">
    <source>
        <dbReference type="EMBL" id="RYJ43384.1"/>
    </source>
</evidence>
<dbReference type="RefSeq" id="WP_129750855.1">
    <property type="nucleotide sequence ID" value="NZ_JUIW01000005.1"/>
</dbReference>
<accession>A0A444WCA8</accession>
<dbReference type="PANTHER" id="PTHR15337:SF11">
    <property type="entry name" value="THIOREDOXIN DOMAIN-CONTAINING PROTEIN"/>
    <property type="match status" value="1"/>
</dbReference>
<keyword evidence="5" id="KW-1185">Reference proteome</keyword>
<sequence>MKKLLLALFILLGSFAVEAQELEWHTDINKAIKLSQDTKKPLLLFFTGSDWCGWCMKLQKDVFKTSDFGKWAKDNAVLVELDFPRQSSQSLELKQQNYSLQNSFGVRAYPTVWLVDASTKGDDGKPLLKKMGKLGYEKTSKIWLDKANEIVSFYSKNQKQ</sequence>
<dbReference type="PROSITE" id="PS51352">
    <property type="entry name" value="THIOREDOXIN_2"/>
    <property type="match status" value="1"/>
</dbReference>